<keyword evidence="1" id="KW-1015">Disulfide bond</keyword>
<dbReference type="InterPro" id="IPR001507">
    <property type="entry name" value="ZP_dom"/>
</dbReference>
<gene>
    <name evidence="3" type="ORF">OKIOD_LOCUS10066</name>
</gene>
<keyword evidence="4" id="KW-1185">Reference proteome</keyword>
<dbReference type="Pfam" id="PF00100">
    <property type="entry name" value="Zona_pellucida"/>
    <property type="match status" value="1"/>
</dbReference>
<name>A0ABN7SRA2_OIKDI</name>
<protein>
    <submittedName>
        <fullName evidence="3">Oidioi.mRNA.OKI2018_I69.chr1.g1301.t1.cds</fullName>
    </submittedName>
</protein>
<accession>A0ABN7SRA2</accession>
<evidence type="ECO:0000313" key="4">
    <source>
        <dbReference type="Proteomes" id="UP001158576"/>
    </source>
</evidence>
<reference evidence="3 4" key="1">
    <citation type="submission" date="2021-04" db="EMBL/GenBank/DDBJ databases">
        <authorList>
            <person name="Bliznina A."/>
        </authorList>
    </citation>
    <scope>NUCLEOTIDE SEQUENCE [LARGE SCALE GENOMIC DNA]</scope>
</reference>
<evidence type="ECO:0000313" key="3">
    <source>
        <dbReference type="EMBL" id="CAG5104523.1"/>
    </source>
</evidence>
<evidence type="ECO:0000256" key="1">
    <source>
        <dbReference type="ARBA" id="ARBA00023157"/>
    </source>
</evidence>
<dbReference type="Proteomes" id="UP001158576">
    <property type="component" value="Chromosome 1"/>
</dbReference>
<sequence length="262" mass="30415">MSASAVTVNSRLVEECRGRFGYNEIVDGYTLEVPLGTCGLDLEVKEDLITFSTVVQLGVLPKKDIQGTIFFNGRVEFSVRCDFRRQASTMLSDLKGLRSHFKTYKAGSETWNHITQESSWDNDFKLTFHDETYRREISGKQFLGDRIYFQIEWVEKIKDNFPIVFYVESCTVTEKNQANHSTLFKKAVGKNRRVKIRVALEISKFKVRWSYRSFQFSTDADQELSLGCKVRFSTSDRQELDEREIQCENDRKRIPVYEGSGL</sequence>
<dbReference type="PANTHER" id="PTHR11576">
    <property type="entry name" value="ZONA PELLUCIDA SPERM-BINDING PROTEIN 3"/>
    <property type="match status" value="1"/>
</dbReference>
<evidence type="ECO:0000259" key="2">
    <source>
        <dbReference type="PROSITE" id="PS51034"/>
    </source>
</evidence>
<feature type="domain" description="ZP" evidence="2">
    <location>
        <begin position="1"/>
        <end position="254"/>
    </location>
</feature>
<dbReference type="InterPro" id="IPR042235">
    <property type="entry name" value="ZP-C_dom"/>
</dbReference>
<proteinExistence type="predicted"/>
<dbReference type="EMBL" id="OU015566">
    <property type="protein sequence ID" value="CAG5104523.1"/>
    <property type="molecule type" value="Genomic_DNA"/>
</dbReference>
<dbReference type="PROSITE" id="PS51034">
    <property type="entry name" value="ZP_2"/>
    <property type="match status" value="1"/>
</dbReference>
<dbReference type="InterPro" id="IPR055355">
    <property type="entry name" value="ZP-C"/>
</dbReference>
<organism evidence="3 4">
    <name type="scientific">Oikopleura dioica</name>
    <name type="common">Tunicate</name>
    <dbReference type="NCBI Taxonomy" id="34765"/>
    <lineage>
        <taxon>Eukaryota</taxon>
        <taxon>Metazoa</taxon>
        <taxon>Chordata</taxon>
        <taxon>Tunicata</taxon>
        <taxon>Appendicularia</taxon>
        <taxon>Copelata</taxon>
        <taxon>Oikopleuridae</taxon>
        <taxon>Oikopleura</taxon>
    </lineage>
</organism>
<dbReference type="Gene3D" id="2.60.40.4100">
    <property type="entry name" value="Zona pellucida, ZP-C domain"/>
    <property type="match status" value="1"/>
</dbReference>
<dbReference type="PANTHER" id="PTHR11576:SF22">
    <property type="entry name" value="ONCOPROTEIN INDUCED TRANSCRIPT 3"/>
    <property type="match status" value="1"/>
</dbReference>